<dbReference type="EMBL" id="CABFJX010000401">
    <property type="protein sequence ID" value="VTT80333.1"/>
    <property type="molecule type" value="Genomic_DNA"/>
</dbReference>
<dbReference type="Proteomes" id="UP000760494">
    <property type="component" value="Unassembled WGS sequence"/>
</dbReference>
<proteinExistence type="predicted"/>
<name>A0A5Q3FK82_FUSFU</name>
<dbReference type="AlphaFoldDB" id="A0A5Q3FK82"/>
<evidence type="ECO:0000313" key="1">
    <source>
        <dbReference type="EMBL" id="VTT80333.1"/>
    </source>
</evidence>
<evidence type="ECO:0000313" key="2">
    <source>
        <dbReference type="Proteomes" id="UP000760494"/>
    </source>
</evidence>
<accession>A0A5Q3FK82</accession>
<sequence>MYSLDSNASVDMAANAVKRLVFTNDVSARYNDQDTISRNSLSPILDSISPICNSSSAHKTSFPNGVKNYVIPGSSENWQGITRRNAADVCTEIDELKEAVTDNVQTMSRITSYKKTWRKWLINKIHSILQLECLVHGLSRKKPSIWWRYHLSKKNILQAAEISVDKDQVYEFSSSYENPLRDHHQRPLVYLLFVNMDMSLDHRVVLRIVNDLSISRISQRCESSSWMRDSTSIM</sequence>
<comment type="caution">
    <text evidence="1">The sequence shown here is derived from an EMBL/GenBank/DDBJ whole genome shotgun (WGS) entry which is preliminary data.</text>
</comment>
<protein>
    <submittedName>
        <fullName evidence="1">Uncharacterized protein</fullName>
    </submittedName>
</protein>
<gene>
    <name evidence="1" type="ORF">C2S_11682</name>
</gene>
<organism evidence="1 2">
    <name type="scientific">Fusarium fujikuroi</name>
    <name type="common">Bakanae and foot rot disease fungus</name>
    <name type="synonym">Gibberella fujikuroi</name>
    <dbReference type="NCBI Taxonomy" id="5127"/>
    <lineage>
        <taxon>Eukaryota</taxon>
        <taxon>Fungi</taxon>
        <taxon>Dikarya</taxon>
        <taxon>Ascomycota</taxon>
        <taxon>Pezizomycotina</taxon>
        <taxon>Sordariomycetes</taxon>
        <taxon>Hypocreomycetidae</taxon>
        <taxon>Hypocreales</taxon>
        <taxon>Nectriaceae</taxon>
        <taxon>Fusarium</taxon>
        <taxon>Fusarium fujikuroi species complex</taxon>
    </lineage>
</organism>
<reference evidence="1" key="1">
    <citation type="submission" date="2019-05" db="EMBL/GenBank/DDBJ databases">
        <authorList>
            <person name="Piombo E."/>
        </authorList>
    </citation>
    <scope>NUCLEOTIDE SEQUENCE</scope>
    <source>
        <strain evidence="1">C2S</strain>
    </source>
</reference>